<evidence type="ECO:0000259" key="9">
    <source>
        <dbReference type="Pfam" id="PF00266"/>
    </source>
</evidence>
<evidence type="ECO:0000256" key="1">
    <source>
        <dbReference type="ARBA" id="ARBA00001933"/>
    </source>
</evidence>
<dbReference type="PANTHER" id="PTHR21152:SF24">
    <property type="entry name" value="ALANINE--GLYOXYLATE AMINOTRANSFERASE 1"/>
    <property type="match status" value="1"/>
</dbReference>
<dbReference type="InterPro" id="IPR024169">
    <property type="entry name" value="SP_NH2Trfase/AEP_transaminase"/>
</dbReference>
<feature type="modified residue" description="N6-(pyridoxal phosphate)lysine" evidence="8">
    <location>
        <position position="213"/>
    </location>
</feature>
<keyword evidence="4" id="KW-0032">Aminotransferase</keyword>
<evidence type="ECO:0000256" key="7">
    <source>
        <dbReference type="PIRSR" id="PIRSR000524-1"/>
    </source>
</evidence>
<protein>
    <recommendedName>
        <fullName evidence="3">alanine--glyoxylate transaminase</fullName>
        <ecNumber evidence="3">2.6.1.44</ecNumber>
    </recommendedName>
</protein>
<dbReference type="GO" id="GO:0004760">
    <property type="term" value="F:L-serine-pyruvate transaminase activity"/>
    <property type="evidence" value="ECO:0007669"/>
    <property type="project" value="TreeGrafter"/>
</dbReference>
<sequence>MYGRIFPNLFTRRTYHKMTTGKQILLVPGPVTLSPQVQTALSQDALSHTGAEFVSIFQNVLKNTRKLFKSYDMKAQPIVIAGSGTLGFDIAGSNLIKPKDKVLVLSTGFFSDSFADCLQGYGAEVTKLTAPLGDVVPLQDFEDELKKGHYTAVVATHVDTSTGVLNDIESISEVVQRISPESFLFVDSVCAIGCETMEFDKWKVDYCLTASQKAIGAPPGLSISMISERALQFALGKRNNSGVFFTSLKRWSPILKAYEGNLGAYFATPPTQLINSLDVALKQILETEGGIDGRVLKHKETSDWFKDRLCKELNLKLVSKYPSNVSAHGLTSIYVPNPKETILSLKERGFIIAGGLHKEIASQYIRIGHMGVSACDDELNHIPKCFKALKDVL</sequence>
<dbReference type="HOGENOM" id="CLU_027686_5_2_1"/>
<organism evidence="10 11">
    <name type="scientific">Naumovozyma dairenensis (strain ATCC 10597 / BCRC 20456 / CBS 421 / NBRC 0211 / NRRL Y-12639)</name>
    <name type="common">Saccharomyces dairenensis</name>
    <dbReference type="NCBI Taxonomy" id="1071378"/>
    <lineage>
        <taxon>Eukaryota</taxon>
        <taxon>Fungi</taxon>
        <taxon>Dikarya</taxon>
        <taxon>Ascomycota</taxon>
        <taxon>Saccharomycotina</taxon>
        <taxon>Saccharomycetes</taxon>
        <taxon>Saccharomycetales</taxon>
        <taxon>Saccharomycetaceae</taxon>
        <taxon>Naumovozyma</taxon>
    </lineage>
</organism>
<dbReference type="Gene3D" id="3.40.640.10">
    <property type="entry name" value="Type I PLP-dependent aspartate aminotransferase-like (Major domain)"/>
    <property type="match status" value="1"/>
</dbReference>
<dbReference type="OMA" id="YEWDTPA"/>
<name>G0WE79_NAUDC</name>
<dbReference type="PANTHER" id="PTHR21152">
    <property type="entry name" value="AMINOTRANSFERASE CLASS V"/>
    <property type="match status" value="1"/>
</dbReference>
<dbReference type="GO" id="GO:0005777">
    <property type="term" value="C:peroxisome"/>
    <property type="evidence" value="ECO:0007669"/>
    <property type="project" value="TreeGrafter"/>
</dbReference>
<evidence type="ECO:0000256" key="5">
    <source>
        <dbReference type="ARBA" id="ARBA00022679"/>
    </source>
</evidence>
<dbReference type="GeneID" id="11495590"/>
<dbReference type="EMBL" id="HE580273">
    <property type="protein sequence ID" value="CCD26090.2"/>
    <property type="molecule type" value="Genomic_DNA"/>
</dbReference>
<dbReference type="eggNOG" id="KOG2862">
    <property type="taxonomic scope" value="Eukaryota"/>
</dbReference>
<evidence type="ECO:0000256" key="3">
    <source>
        <dbReference type="ARBA" id="ARBA00013049"/>
    </source>
</evidence>
<dbReference type="FunFam" id="3.40.640.10:FF:000027">
    <property type="entry name" value="Serine--pyruvate aminotransferase, mitochondrial"/>
    <property type="match status" value="1"/>
</dbReference>
<dbReference type="SUPFAM" id="SSF53383">
    <property type="entry name" value="PLP-dependent transferases"/>
    <property type="match status" value="1"/>
</dbReference>
<dbReference type="STRING" id="1071378.G0WE79"/>
<gene>
    <name evidence="10" type="primary">NDAI0G03130</name>
    <name evidence="10" type="ordered locus">NDAI_0G03130</name>
</gene>
<evidence type="ECO:0000313" key="11">
    <source>
        <dbReference type="Proteomes" id="UP000000689"/>
    </source>
</evidence>
<dbReference type="GO" id="GO:0019265">
    <property type="term" value="P:glycine biosynthetic process, by transamination of glyoxylate"/>
    <property type="evidence" value="ECO:0007669"/>
    <property type="project" value="EnsemblFungi"/>
</dbReference>
<dbReference type="Pfam" id="PF00266">
    <property type="entry name" value="Aminotran_5"/>
    <property type="match status" value="1"/>
</dbReference>
<dbReference type="InterPro" id="IPR000192">
    <property type="entry name" value="Aminotrans_V_dom"/>
</dbReference>
<dbReference type="KEGG" id="ndi:NDAI_0G03130"/>
<dbReference type="Gene3D" id="3.90.1150.10">
    <property type="entry name" value="Aspartate Aminotransferase, domain 1"/>
    <property type="match status" value="1"/>
</dbReference>
<proteinExistence type="inferred from homology"/>
<keyword evidence="6 8" id="KW-0663">Pyridoxal phosphate</keyword>
<dbReference type="PIRSF" id="PIRSF000524">
    <property type="entry name" value="SPT"/>
    <property type="match status" value="1"/>
</dbReference>
<dbReference type="EC" id="2.6.1.44" evidence="3"/>
<keyword evidence="11" id="KW-1185">Reference proteome</keyword>
<evidence type="ECO:0000256" key="8">
    <source>
        <dbReference type="PIRSR" id="PIRSR000524-50"/>
    </source>
</evidence>
<dbReference type="Proteomes" id="UP000000689">
    <property type="component" value="Chromosome 7"/>
</dbReference>
<accession>G0WE79</accession>
<evidence type="ECO:0000256" key="4">
    <source>
        <dbReference type="ARBA" id="ARBA00022576"/>
    </source>
</evidence>
<dbReference type="AlphaFoldDB" id="G0WE79"/>
<dbReference type="InterPro" id="IPR015424">
    <property type="entry name" value="PyrdxlP-dep_Trfase"/>
</dbReference>
<feature type="binding site" evidence="7">
    <location>
        <position position="366"/>
    </location>
    <ligand>
        <name>substrate</name>
    </ligand>
</feature>
<reference evidence="10 11" key="1">
    <citation type="journal article" date="2011" name="Proc. Natl. Acad. Sci. U.S.A.">
        <title>Evolutionary erosion of yeast sex chromosomes by mating-type switching accidents.</title>
        <authorList>
            <person name="Gordon J.L."/>
            <person name="Armisen D."/>
            <person name="Proux-Wera E."/>
            <person name="Oheigeartaigh S.S."/>
            <person name="Byrne K.P."/>
            <person name="Wolfe K.H."/>
        </authorList>
    </citation>
    <scope>NUCLEOTIDE SEQUENCE [LARGE SCALE GENOMIC DNA]</scope>
    <source>
        <strain evidence="11">ATCC 10597 / BCRC 20456 / CBS 421 / NBRC 0211 / NRRL Y-12639</strain>
    </source>
</reference>
<evidence type="ECO:0000256" key="2">
    <source>
        <dbReference type="ARBA" id="ARBA00009236"/>
    </source>
</evidence>
<dbReference type="RefSeq" id="XP_003671333.2">
    <property type="nucleotide sequence ID" value="XM_003671285.2"/>
</dbReference>
<dbReference type="InterPro" id="IPR015422">
    <property type="entry name" value="PyrdxlP-dep_Trfase_small"/>
</dbReference>
<dbReference type="OrthoDB" id="7403325at2759"/>
<dbReference type="FunFam" id="3.90.1150.10:FF:000049">
    <property type="entry name" value="Alanine-glyoxylate aminotransferase 1"/>
    <property type="match status" value="1"/>
</dbReference>
<evidence type="ECO:0000256" key="6">
    <source>
        <dbReference type="ARBA" id="ARBA00022898"/>
    </source>
</evidence>
<dbReference type="InterPro" id="IPR015421">
    <property type="entry name" value="PyrdxlP-dep_Trfase_major"/>
</dbReference>
<keyword evidence="5" id="KW-0808">Transferase</keyword>
<dbReference type="GO" id="GO:0008453">
    <property type="term" value="F:alanine-glyoxylate transaminase activity"/>
    <property type="evidence" value="ECO:0007669"/>
    <property type="project" value="UniProtKB-EC"/>
</dbReference>
<comment type="similarity">
    <text evidence="2">Belongs to the class-V pyridoxal-phosphate-dependent aminotransferase family.</text>
</comment>
<feature type="domain" description="Aminotransferase class V" evidence="9">
    <location>
        <begin position="44"/>
        <end position="357"/>
    </location>
</feature>
<comment type="cofactor">
    <cofactor evidence="1 8">
        <name>pyridoxal 5'-phosphate</name>
        <dbReference type="ChEBI" id="CHEBI:597326"/>
    </cofactor>
</comment>
<evidence type="ECO:0000313" key="10">
    <source>
        <dbReference type="EMBL" id="CCD26090.2"/>
    </source>
</evidence>